<protein>
    <submittedName>
        <fullName evidence="1">Uncharacterized protein</fullName>
    </submittedName>
</protein>
<accession>A0A0E9XED7</accession>
<reference evidence="1" key="2">
    <citation type="journal article" date="2015" name="Fish Shellfish Immunol.">
        <title>Early steps in the European eel (Anguilla anguilla)-Vibrio vulnificus interaction in the gills: Role of the RtxA13 toxin.</title>
        <authorList>
            <person name="Callol A."/>
            <person name="Pajuelo D."/>
            <person name="Ebbesson L."/>
            <person name="Teles M."/>
            <person name="MacKenzie S."/>
            <person name="Amaro C."/>
        </authorList>
    </citation>
    <scope>NUCLEOTIDE SEQUENCE</scope>
</reference>
<reference evidence="1" key="1">
    <citation type="submission" date="2014-11" db="EMBL/GenBank/DDBJ databases">
        <authorList>
            <person name="Amaro Gonzalez C."/>
        </authorList>
    </citation>
    <scope>NUCLEOTIDE SEQUENCE</scope>
</reference>
<organism evidence="1">
    <name type="scientific">Anguilla anguilla</name>
    <name type="common">European freshwater eel</name>
    <name type="synonym">Muraena anguilla</name>
    <dbReference type="NCBI Taxonomy" id="7936"/>
    <lineage>
        <taxon>Eukaryota</taxon>
        <taxon>Metazoa</taxon>
        <taxon>Chordata</taxon>
        <taxon>Craniata</taxon>
        <taxon>Vertebrata</taxon>
        <taxon>Euteleostomi</taxon>
        <taxon>Actinopterygii</taxon>
        <taxon>Neopterygii</taxon>
        <taxon>Teleostei</taxon>
        <taxon>Anguilliformes</taxon>
        <taxon>Anguillidae</taxon>
        <taxon>Anguilla</taxon>
    </lineage>
</organism>
<dbReference type="EMBL" id="GBXM01008367">
    <property type="protein sequence ID" value="JAI00211.1"/>
    <property type="molecule type" value="Transcribed_RNA"/>
</dbReference>
<sequence length="104" mass="11082">MSGLACSELADPPPPPPPPIMACPIVCPTADPTATPAAWLPCGQTSQVPLEPGEPWQMEVHVQALTEEVQLLPLAGEEGELSPWVAEMAGWLGEPSLMFDFCYL</sequence>
<proteinExistence type="predicted"/>
<name>A0A0E9XED7_ANGAN</name>
<dbReference type="AlphaFoldDB" id="A0A0E9XED7"/>
<evidence type="ECO:0000313" key="1">
    <source>
        <dbReference type="EMBL" id="JAI00211.1"/>
    </source>
</evidence>